<organism evidence="1 2">
    <name type="scientific">Engelhardtia mirabilis</name>
    <dbReference type="NCBI Taxonomy" id="2528011"/>
    <lineage>
        <taxon>Bacteria</taxon>
        <taxon>Pseudomonadati</taxon>
        <taxon>Planctomycetota</taxon>
        <taxon>Planctomycetia</taxon>
        <taxon>Planctomycetia incertae sedis</taxon>
        <taxon>Engelhardtia</taxon>
    </lineage>
</organism>
<protein>
    <submittedName>
        <fullName evidence="1">Uncharacterized protein</fullName>
    </submittedName>
</protein>
<accession>A0A518BRP1</accession>
<evidence type="ECO:0000313" key="1">
    <source>
        <dbReference type="EMBL" id="QDU69645.1"/>
    </source>
</evidence>
<name>A0A518BRP1_9BACT</name>
<proteinExistence type="predicted"/>
<keyword evidence="2" id="KW-1185">Reference proteome</keyword>
<dbReference type="KEGG" id="pbap:Pla133_47660"/>
<dbReference type="AlphaFoldDB" id="A0A518BRP1"/>
<dbReference type="Proteomes" id="UP000316921">
    <property type="component" value="Chromosome"/>
</dbReference>
<reference evidence="1 2" key="1">
    <citation type="submission" date="2019-02" db="EMBL/GenBank/DDBJ databases">
        <title>Deep-cultivation of Planctomycetes and their phenomic and genomic characterization uncovers novel biology.</title>
        <authorList>
            <person name="Wiegand S."/>
            <person name="Jogler M."/>
            <person name="Boedeker C."/>
            <person name="Pinto D."/>
            <person name="Vollmers J."/>
            <person name="Rivas-Marin E."/>
            <person name="Kohn T."/>
            <person name="Peeters S.H."/>
            <person name="Heuer A."/>
            <person name="Rast P."/>
            <person name="Oberbeckmann S."/>
            <person name="Bunk B."/>
            <person name="Jeske O."/>
            <person name="Meyerdierks A."/>
            <person name="Storesund J.E."/>
            <person name="Kallscheuer N."/>
            <person name="Luecker S."/>
            <person name="Lage O.M."/>
            <person name="Pohl T."/>
            <person name="Merkel B.J."/>
            <person name="Hornburger P."/>
            <person name="Mueller R.-W."/>
            <person name="Bruemmer F."/>
            <person name="Labrenz M."/>
            <person name="Spormann A.M."/>
            <person name="Op den Camp H."/>
            <person name="Overmann J."/>
            <person name="Amann R."/>
            <person name="Jetten M.S.M."/>
            <person name="Mascher T."/>
            <person name="Medema M.H."/>
            <person name="Devos D.P."/>
            <person name="Kaster A.-K."/>
            <person name="Ovreas L."/>
            <person name="Rohde M."/>
            <person name="Galperin M.Y."/>
            <person name="Jogler C."/>
        </authorList>
    </citation>
    <scope>NUCLEOTIDE SEQUENCE [LARGE SCALE GENOMIC DNA]</scope>
    <source>
        <strain evidence="1 2">Pla133</strain>
    </source>
</reference>
<dbReference type="EMBL" id="CP036287">
    <property type="protein sequence ID" value="QDU69645.1"/>
    <property type="molecule type" value="Genomic_DNA"/>
</dbReference>
<sequence>MRPSINGLTDPATVMCWCKRLLDPSVPHDMENRWDGYRPPDDVSGALSLVRGFIEDSARLQACREIKERTGEWPDWFRDADLKIDLYEYAKCFLEDPSEVHLKIARTAAWIYLQPDWPDLPTIIEEVGLPSWMTAAAADARMAFKSLAAERQEATRQRERPLEMRPHPGIALAHLPGVAGQPRRALSPSEARLHLEGVAASIESEIRILDLAAASPASRLVDPAEHGARSAFAAIEYLGALDSGTATQQGAGMRTFKFYLQELRPFALALYRACRNPIAHGLGTRRATFHAGQSSLDGRDRVVTVVPTWSDSEPEAVRCREQVEHQQEIEVNFRVLLVEAKAAAIAMAEVIEEPDRLEHFNKAWQEVAEPRAVTLGTQLAPKTLDELHAEPREVDTPPLEARVAVMSIGATERHPSGRPLTPRQQLEVYESILRLIARPTLEELIDNLEPSSAVALRRAIDDNVPAWSWLPRSLSSEAAGEVRADHVPPGATAASRVTNKILALIPHPRRKRGRDRADPSAIEHLEGLRVHLDEVGRRLLPLSAAPLVNESIGTHWSMIPVRIGFACLDHLCQLTADSEVEKTDDQNLQQLREAFLATWFDLRYAAYAQVLGAMFRYPAFHLFGPRNVTIEEHDVASVAGPLVLSYCLIDSENRALDFDFEGLTVEHLRRVSGAYWSWAAEGRRVRVPAHFLLFSPKRFLRDSAKAVERLTRAATEDPVLSRRIADRLAALSAPADWSGRTDAVQSMESLIRAGSTVHGGSEQAT</sequence>
<evidence type="ECO:0000313" key="2">
    <source>
        <dbReference type="Proteomes" id="UP000316921"/>
    </source>
</evidence>
<gene>
    <name evidence="1" type="ORF">Pla133_47660</name>
</gene>